<evidence type="ECO:0000256" key="5">
    <source>
        <dbReference type="ARBA" id="ARBA00023204"/>
    </source>
</evidence>
<evidence type="ECO:0000313" key="9">
    <source>
        <dbReference type="Proteomes" id="UP001151532"/>
    </source>
</evidence>
<dbReference type="GO" id="GO:0007064">
    <property type="term" value="P:mitotic sister chromatid cohesion"/>
    <property type="evidence" value="ECO:0007669"/>
    <property type="project" value="InterPro"/>
</dbReference>
<keyword evidence="7" id="KW-0131">Cell cycle</keyword>
<dbReference type="GO" id="GO:0035825">
    <property type="term" value="P:homologous recombination"/>
    <property type="evidence" value="ECO:0007669"/>
    <property type="project" value="UniProtKB-ARBA"/>
</dbReference>
<dbReference type="InterPro" id="IPR011989">
    <property type="entry name" value="ARM-like"/>
</dbReference>
<keyword evidence="4" id="KW-0498">Mitosis</keyword>
<dbReference type="OrthoDB" id="1703254at2759"/>
<comment type="subcellular location">
    <subcellularLocation>
        <location evidence="1">Nucleus</location>
    </subcellularLocation>
</comment>
<reference evidence="8" key="2">
    <citation type="journal article" date="2023" name="Int. J. Mol. Sci.">
        <title>De Novo Assembly and Annotation of 11 Diverse Shrub Willow (Salix) Genomes Reveals Novel Gene Organization in Sex-Linked Regions.</title>
        <authorList>
            <person name="Hyden B."/>
            <person name="Feng K."/>
            <person name="Yates T.B."/>
            <person name="Jawdy S."/>
            <person name="Cereghino C."/>
            <person name="Smart L.B."/>
            <person name="Muchero W."/>
        </authorList>
    </citation>
    <scope>NUCLEOTIDE SEQUENCE</scope>
    <source>
        <tissue evidence="8">Shoot tip</tissue>
    </source>
</reference>
<gene>
    <name evidence="8" type="ORF">OIU79_013439</name>
</gene>
<evidence type="ECO:0000256" key="4">
    <source>
        <dbReference type="ARBA" id="ARBA00022776"/>
    </source>
</evidence>
<dbReference type="SUPFAM" id="SSF48371">
    <property type="entry name" value="ARM repeat"/>
    <property type="match status" value="1"/>
</dbReference>
<keyword evidence="3" id="KW-0227">DNA damage</keyword>
<name>A0A9Q0T3W3_SALPP</name>
<evidence type="ECO:0000313" key="8">
    <source>
        <dbReference type="EMBL" id="KAJ6700399.1"/>
    </source>
</evidence>
<evidence type="ECO:0000256" key="3">
    <source>
        <dbReference type="ARBA" id="ARBA00022763"/>
    </source>
</evidence>
<dbReference type="Proteomes" id="UP001151532">
    <property type="component" value="Chromosome 6"/>
</dbReference>
<evidence type="ECO:0000256" key="6">
    <source>
        <dbReference type="ARBA" id="ARBA00023242"/>
    </source>
</evidence>
<keyword evidence="2" id="KW-0132">Cell division</keyword>
<evidence type="ECO:0000256" key="2">
    <source>
        <dbReference type="ARBA" id="ARBA00022618"/>
    </source>
</evidence>
<dbReference type="Gene3D" id="1.25.10.10">
    <property type="entry name" value="Leucine-rich Repeat Variant"/>
    <property type="match status" value="1"/>
</dbReference>
<keyword evidence="6" id="KW-0539">Nucleus</keyword>
<dbReference type="InterPro" id="IPR039776">
    <property type="entry name" value="Pds5"/>
</dbReference>
<dbReference type="FunFam" id="1.25.10.10:FF:000420">
    <property type="entry name" value="Sister chromatid cohesion protein PDS5 isogeny B"/>
    <property type="match status" value="1"/>
</dbReference>
<evidence type="ECO:0000256" key="7">
    <source>
        <dbReference type="ARBA" id="ARBA00023306"/>
    </source>
</evidence>
<dbReference type="PANTHER" id="PTHR12663">
    <property type="entry name" value="ANDROGEN INDUCED INHIBITOR OF PROLIFERATION AS3 / PDS5-RELATED"/>
    <property type="match status" value="1"/>
</dbReference>
<organism evidence="8 9">
    <name type="scientific">Salix purpurea</name>
    <name type="common">Purple osier willow</name>
    <dbReference type="NCBI Taxonomy" id="77065"/>
    <lineage>
        <taxon>Eukaryota</taxon>
        <taxon>Viridiplantae</taxon>
        <taxon>Streptophyta</taxon>
        <taxon>Embryophyta</taxon>
        <taxon>Tracheophyta</taxon>
        <taxon>Spermatophyta</taxon>
        <taxon>Magnoliopsida</taxon>
        <taxon>eudicotyledons</taxon>
        <taxon>Gunneridae</taxon>
        <taxon>Pentapetalae</taxon>
        <taxon>rosids</taxon>
        <taxon>fabids</taxon>
        <taxon>Malpighiales</taxon>
        <taxon>Salicaceae</taxon>
        <taxon>Saliceae</taxon>
        <taxon>Salix</taxon>
    </lineage>
</organism>
<accession>A0A9Q0T3W3</accession>
<dbReference type="InterPro" id="IPR016024">
    <property type="entry name" value="ARM-type_fold"/>
</dbReference>
<dbReference type="GO" id="GO:0051301">
    <property type="term" value="P:cell division"/>
    <property type="evidence" value="ECO:0007669"/>
    <property type="project" value="UniProtKB-KW"/>
</dbReference>
<dbReference type="EMBL" id="JAPFFK010000017">
    <property type="protein sequence ID" value="KAJ6700399.1"/>
    <property type="molecule type" value="Genomic_DNA"/>
</dbReference>
<proteinExistence type="predicted"/>
<dbReference type="GO" id="GO:0005634">
    <property type="term" value="C:nucleus"/>
    <property type="evidence" value="ECO:0007669"/>
    <property type="project" value="UniProtKB-SubCell"/>
</dbReference>
<sequence length="342" mass="39325">MSKDSRLANCKIDYHEVIYDIYRCAPQILSGAIPYLTGELLTDQLDTRLKAVGLVGDLFALPGSAITETFQPIFSEFLKRLTDRVVAVRMCVLERVKSCLLSNPFRAEAAQITSALCDRLLDYDENVRKQVVDVLCDVACHALNSVPAETIKLVAERLRDKSQLVKRYTMERLAEIFRVYCVKSSDGSVNPGEFDWIPGRILRCLYDKDFRSDTIEFVLCGSLFPTEFAAKDRSKHWVRVFSVLDKVEVKALEKILEQKQRLQQEMLRYLSLRQMRQGGDNPEIQKKVLFCFRIMSRSFAEPAKTEENFLILDQLKDSNIWKILTKSTGYKYQLPPSLHWSG</sequence>
<keyword evidence="9" id="KW-1185">Reference proteome</keyword>
<evidence type="ECO:0000256" key="1">
    <source>
        <dbReference type="ARBA" id="ARBA00004123"/>
    </source>
</evidence>
<dbReference type="GO" id="GO:0006281">
    <property type="term" value="P:DNA repair"/>
    <property type="evidence" value="ECO:0007669"/>
    <property type="project" value="UniProtKB-KW"/>
</dbReference>
<keyword evidence="5" id="KW-0234">DNA repair</keyword>
<protein>
    <submittedName>
        <fullName evidence="8">BINDING PROTEIN-RELATED</fullName>
    </submittedName>
</protein>
<reference evidence="8" key="1">
    <citation type="submission" date="2022-11" db="EMBL/GenBank/DDBJ databases">
        <authorList>
            <person name="Hyden B.L."/>
            <person name="Feng K."/>
            <person name="Yates T."/>
            <person name="Jawdy S."/>
            <person name="Smart L.B."/>
            <person name="Muchero W."/>
        </authorList>
    </citation>
    <scope>NUCLEOTIDE SEQUENCE</scope>
    <source>
        <tissue evidence="8">Shoot tip</tissue>
    </source>
</reference>
<dbReference type="PANTHER" id="PTHR12663:SF0">
    <property type="entry name" value="PRECOCIOUS DISSOCIATION OF SISTERS 5, ISOFORM A"/>
    <property type="match status" value="1"/>
</dbReference>
<comment type="caution">
    <text evidence="8">The sequence shown here is derived from an EMBL/GenBank/DDBJ whole genome shotgun (WGS) entry which is preliminary data.</text>
</comment>
<dbReference type="Pfam" id="PF20168">
    <property type="entry name" value="PDS5"/>
    <property type="match status" value="1"/>
</dbReference>
<dbReference type="AlphaFoldDB" id="A0A9Q0T3W3"/>
<dbReference type="GO" id="GO:0000785">
    <property type="term" value="C:chromatin"/>
    <property type="evidence" value="ECO:0007669"/>
    <property type="project" value="TreeGrafter"/>
</dbReference>